<protein>
    <submittedName>
        <fullName evidence="7">Chromatin assembly factor 1 subunit A-domain-containing protein</fullName>
    </submittedName>
</protein>
<feature type="compositionally biased region" description="Basic and acidic residues" evidence="5">
    <location>
        <begin position="35"/>
        <end position="52"/>
    </location>
</feature>
<dbReference type="GO" id="GO:0005634">
    <property type="term" value="C:nucleus"/>
    <property type="evidence" value="ECO:0007669"/>
    <property type="project" value="UniProtKB-SubCell"/>
</dbReference>
<dbReference type="GO" id="GO:0006334">
    <property type="term" value="P:nucleosome assembly"/>
    <property type="evidence" value="ECO:0007669"/>
    <property type="project" value="TreeGrafter"/>
</dbReference>
<reference evidence="7" key="1">
    <citation type="journal article" date="2023" name="Mol. Phylogenet. Evol.">
        <title>Genome-scale phylogeny and comparative genomics of the fungal order Sordariales.</title>
        <authorList>
            <person name="Hensen N."/>
            <person name="Bonometti L."/>
            <person name="Westerberg I."/>
            <person name="Brannstrom I.O."/>
            <person name="Guillou S."/>
            <person name="Cros-Aarteil S."/>
            <person name="Calhoun S."/>
            <person name="Haridas S."/>
            <person name="Kuo A."/>
            <person name="Mondo S."/>
            <person name="Pangilinan J."/>
            <person name="Riley R."/>
            <person name="LaButti K."/>
            <person name="Andreopoulos B."/>
            <person name="Lipzen A."/>
            <person name="Chen C."/>
            <person name="Yan M."/>
            <person name="Daum C."/>
            <person name="Ng V."/>
            <person name="Clum A."/>
            <person name="Steindorff A."/>
            <person name="Ohm R.A."/>
            <person name="Martin F."/>
            <person name="Silar P."/>
            <person name="Natvig D.O."/>
            <person name="Lalanne C."/>
            <person name="Gautier V."/>
            <person name="Ament-Velasquez S.L."/>
            <person name="Kruys A."/>
            <person name="Hutchinson M.I."/>
            <person name="Powell A.J."/>
            <person name="Barry K."/>
            <person name="Miller A.N."/>
            <person name="Grigoriev I.V."/>
            <person name="Debuchy R."/>
            <person name="Gladieux P."/>
            <person name="Hiltunen Thoren M."/>
            <person name="Johannesson H."/>
        </authorList>
    </citation>
    <scope>NUCLEOTIDE SEQUENCE</scope>
    <source>
        <strain evidence="7">CBS 532.94</strain>
    </source>
</reference>
<feature type="compositionally biased region" description="Basic and acidic residues" evidence="5">
    <location>
        <begin position="116"/>
        <end position="196"/>
    </location>
</feature>
<feature type="compositionally biased region" description="Polar residues" evidence="5">
    <location>
        <begin position="201"/>
        <end position="211"/>
    </location>
</feature>
<dbReference type="AlphaFoldDB" id="A0AAN7CCT1"/>
<feature type="compositionally biased region" description="Low complexity" evidence="5">
    <location>
        <begin position="508"/>
        <end position="537"/>
    </location>
</feature>
<keyword evidence="8" id="KW-1185">Reference proteome</keyword>
<keyword evidence="2" id="KW-0227">DNA damage</keyword>
<dbReference type="InterPro" id="IPR022043">
    <property type="entry name" value="CAF1A_DD"/>
</dbReference>
<name>A0AAN7CCT1_9PEZI</name>
<feature type="domain" description="Chromatin assembly factor 1 subunit A dimerization" evidence="6">
    <location>
        <begin position="352"/>
        <end position="426"/>
    </location>
</feature>
<evidence type="ECO:0000256" key="4">
    <source>
        <dbReference type="ARBA" id="ARBA00023242"/>
    </source>
</evidence>
<comment type="subcellular location">
    <subcellularLocation>
        <location evidence="1">Nucleus</location>
    </subcellularLocation>
</comment>
<feature type="compositionally biased region" description="Low complexity" evidence="5">
    <location>
        <begin position="75"/>
        <end position="102"/>
    </location>
</feature>
<evidence type="ECO:0000256" key="2">
    <source>
        <dbReference type="ARBA" id="ARBA00022763"/>
    </source>
</evidence>
<evidence type="ECO:0000256" key="5">
    <source>
        <dbReference type="SAM" id="MobiDB-lite"/>
    </source>
</evidence>
<accession>A0AAN7CCT1</accession>
<dbReference type="PANTHER" id="PTHR15272">
    <property type="entry name" value="CHROMATIN ASSEMBLY FACTOR 1 SUBUNIT A CAF-1 SUBUNIT A"/>
    <property type="match status" value="1"/>
</dbReference>
<dbReference type="Pfam" id="PF12253">
    <property type="entry name" value="CAF1A_dimeriz"/>
    <property type="match status" value="1"/>
</dbReference>
<dbReference type="GO" id="GO:0006281">
    <property type="term" value="P:DNA repair"/>
    <property type="evidence" value="ECO:0007669"/>
    <property type="project" value="UniProtKB-KW"/>
</dbReference>
<evidence type="ECO:0000259" key="6">
    <source>
        <dbReference type="Pfam" id="PF12253"/>
    </source>
</evidence>
<evidence type="ECO:0000256" key="3">
    <source>
        <dbReference type="ARBA" id="ARBA00023204"/>
    </source>
</evidence>
<evidence type="ECO:0000256" key="1">
    <source>
        <dbReference type="ARBA" id="ARBA00004123"/>
    </source>
</evidence>
<feature type="compositionally biased region" description="Basic and acidic residues" evidence="5">
    <location>
        <begin position="214"/>
        <end position="228"/>
    </location>
</feature>
<feature type="compositionally biased region" description="Basic and acidic residues" evidence="5">
    <location>
        <begin position="1"/>
        <end position="12"/>
    </location>
</feature>
<keyword evidence="4" id="KW-0539">Nucleus</keyword>
<dbReference type="GO" id="GO:0033186">
    <property type="term" value="C:CAF-1 complex"/>
    <property type="evidence" value="ECO:0007669"/>
    <property type="project" value="TreeGrafter"/>
</dbReference>
<comment type="caution">
    <text evidence="7">The sequence shown here is derived from an EMBL/GenBank/DDBJ whole genome shotgun (WGS) entry which is preliminary data.</text>
</comment>
<feature type="region of interest" description="Disordered" evidence="5">
    <location>
        <begin position="496"/>
        <end position="546"/>
    </location>
</feature>
<sequence>MSTDIQDRDLTGRKRSHRDFLNQEACGSVAFGEPGRIEEDTSLSDKENDVHCSSRGASASSPLTEPARSPLAHNSPSPKSISASLSTSTTSTKPSSTMAKASAQKAAGEPPKKKRLTAEEKAARDAALEAEKRKKQEEREKKRREKEEAEKLKAAEKAAEKAAKAAEKAKKEQEKKQQAEEKEKKRREKEEEEAKKARSQMKLTSMFNRTPATPKKELATSKSDEAHHASTTTNVEAKDASLYEKMFKPFFVKEHVRLASNPYEMDEETRQAKTKILEEYIAGVREAPTPTFDPLEWLQIPCRVRRGRVYPSVRKLMAEFDSLSNSPAELTTESQSAKLRETLQALKSVPVKSIKFREDVRPPYIGTISGLPPGVKSLRKLARNPISKTILPLNYDYDSEAEWQEEEGEDVDDLDDEEEEGDMDEDMADFLDDSEQVELTRVAFSGGMEVESTGPCWEDRTRKTAEPTLYKYRLEFILEPLEHHHSIDPFSSAYWKTSKPKASAGNESSTASASKSAPISTSASTTTASNSISSSSAQDAHANRVPAAPSDALKALTTGATTAGTKKSQQPLPPGMQQKLKDLVRSMPTLSKVGVIELFAANNPGCPRGQIKTSFDALFEKSGKMFKVKGE</sequence>
<proteinExistence type="predicted"/>
<reference evidence="7" key="2">
    <citation type="submission" date="2023-05" db="EMBL/GenBank/DDBJ databases">
        <authorList>
            <consortium name="Lawrence Berkeley National Laboratory"/>
            <person name="Steindorff A."/>
            <person name="Hensen N."/>
            <person name="Bonometti L."/>
            <person name="Westerberg I."/>
            <person name="Brannstrom I.O."/>
            <person name="Guillou S."/>
            <person name="Cros-Aarteil S."/>
            <person name="Calhoun S."/>
            <person name="Haridas S."/>
            <person name="Kuo A."/>
            <person name="Mondo S."/>
            <person name="Pangilinan J."/>
            <person name="Riley R."/>
            <person name="Labutti K."/>
            <person name="Andreopoulos B."/>
            <person name="Lipzen A."/>
            <person name="Chen C."/>
            <person name="Yanf M."/>
            <person name="Daum C."/>
            <person name="Ng V."/>
            <person name="Clum A."/>
            <person name="Ohm R."/>
            <person name="Martin F."/>
            <person name="Silar P."/>
            <person name="Natvig D."/>
            <person name="Lalanne C."/>
            <person name="Gautier V."/>
            <person name="Ament-Velasquez S.L."/>
            <person name="Kruys A."/>
            <person name="Hutchinson M.I."/>
            <person name="Powell A.J."/>
            <person name="Barry K."/>
            <person name="Miller A.N."/>
            <person name="Grigoriev I.V."/>
            <person name="Debuchy R."/>
            <person name="Gladieux P."/>
            <person name="Thoren M.H."/>
            <person name="Johannesson H."/>
        </authorList>
    </citation>
    <scope>NUCLEOTIDE SEQUENCE</scope>
    <source>
        <strain evidence="7">CBS 532.94</strain>
    </source>
</reference>
<organism evidence="7 8">
    <name type="scientific">Achaetomium macrosporum</name>
    <dbReference type="NCBI Taxonomy" id="79813"/>
    <lineage>
        <taxon>Eukaryota</taxon>
        <taxon>Fungi</taxon>
        <taxon>Dikarya</taxon>
        <taxon>Ascomycota</taxon>
        <taxon>Pezizomycotina</taxon>
        <taxon>Sordariomycetes</taxon>
        <taxon>Sordariomycetidae</taxon>
        <taxon>Sordariales</taxon>
        <taxon>Chaetomiaceae</taxon>
        <taxon>Achaetomium</taxon>
    </lineage>
</organism>
<dbReference type="PANTHER" id="PTHR15272:SF0">
    <property type="entry name" value="CHROMATIN ASSEMBLY FACTOR 1 SUBUNIT A"/>
    <property type="match status" value="1"/>
</dbReference>
<feature type="region of interest" description="Disordered" evidence="5">
    <location>
        <begin position="1"/>
        <end position="234"/>
    </location>
</feature>
<dbReference type="EMBL" id="MU860058">
    <property type="protein sequence ID" value="KAK4239676.1"/>
    <property type="molecule type" value="Genomic_DNA"/>
</dbReference>
<gene>
    <name evidence="7" type="ORF">C8A03DRAFT_13954</name>
</gene>
<evidence type="ECO:0000313" key="8">
    <source>
        <dbReference type="Proteomes" id="UP001303760"/>
    </source>
</evidence>
<evidence type="ECO:0000313" key="7">
    <source>
        <dbReference type="EMBL" id="KAK4239676.1"/>
    </source>
</evidence>
<dbReference type="Proteomes" id="UP001303760">
    <property type="component" value="Unassembled WGS sequence"/>
</dbReference>
<keyword evidence="3" id="KW-0234">DNA repair</keyword>